<accession>A0A0A2WF34</accession>
<dbReference type="HAMAP" id="MF_02203">
    <property type="entry name" value="TolR"/>
    <property type="match status" value="1"/>
</dbReference>
<name>A0A0A2WF34_9GAMM</name>
<gene>
    <name evidence="10" type="primary">tolR</name>
    <name evidence="11" type="ORF">LF41_345</name>
</gene>
<evidence type="ECO:0000256" key="7">
    <source>
        <dbReference type="ARBA" id="ARBA00022989"/>
    </source>
</evidence>
<protein>
    <recommendedName>
        <fullName evidence="10">Tol-Pal system protein TolR</fullName>
    </recommendedName>
</protein>
<dbReference type="Gene3D" id="3.30.420.270">
    <property type="match status" value="1"/>
</dbReference>
<dbReference type="PANTHER" id="PTHR30558:SF7">
    <property type="entry name" value="TOL-PAL SYSTEM PROTEIN TOLR"/>
    <property type="match status" value="1"/>
</dbReference>
<dbReference type="InterPro" id="IPR014168">
    <property type="entry name" value="Tol-Pal_TolR"/>
</dbReference>
<evidence type="ECO:0000256" key="1">
    <source>
        <dbReference type="ARBA" id="ARBA00004162"/>
    </source>
</evidence>
<feature type="transmembrane region" description="Helical" evidence="10">
    <location>
        <begin position="20"/>
        <end position="41"/>
    </location>
</feature>
<evidence type="ECO:0000256" key="8">
    <source>
        <dbReference type="ARBA" id="ARBA00023136"/>
    </source>
</evidence>
<keyword evidence="8 10" id="KW-0472">Membrane</keyword>
<keyword evidence="4 10" id="KW-0997">Cell inner membrane</keyword>
<dbReference type="eggNOG" id="COG0848">
    <property type="taxonomic scope" value="Bacteria"/>
</dbReference>
<evidence type="ECO:0000256" key="2">
    <source>
        <dbReference type="ARBA" id="ARBA00005811"/>
    </source>
</evidence>
<keyword evidence="5 10" id="KW-0132">Cell division</keyword>
<evidence type="ECO:0000313" key="11">
    <source>
        <dbReference type="EMBL" id="KGQ18811.1"/>
    </source>
</evidence>
<dbReference type="GO" id="GO:0022857">
    <property type="term" value="F:transmembrane transporter activity"/>
    <property type="evidence" value="ECO:0007669"/>
    <property type="project" value="InterPro"/>
</dbReference>
<comment type="function">
    <text evidence="10">Part of the Tol-Pal system, which plays a role in outer membrane invagination during cell division and is important for maintaining outer membrane integrity.</text>
</comment>
<dbReference type="PATRIC" id="fig|1300345.3.peg.2019"/>
<dbReference type="InterPro" id="IPR003400">
    <property type="entry name" value="ExbD"/>
</dbReference>
<evidence type="ECO:0000256" key="10">
    <source>
        <dbReference type="HAMAP-Rule" id="MF_02203"/>
    </source>
</evidence>
<comment type="caution">
    <text evidence="11">The sequence shown here is derived from an EMBL/GenBank/DDBJ whole genome shotgun (WGS) entry which is preliminary data.</text>
</comment>
<organism evidence="11 12">
    <name type="scientific">Lysobacter dokdonensis DS-58</name>
    <dbReference type="NCBI Taxonomy" id="1300345"/>
    <lineage>
        <taxon>Bacteria</taxon>
        <taxon>Pseudomonadati</taxon>
        <taxon>Pseudomonadota</taxon>
        <taxon>Gammaproteobacteria</taxon>
        <taxon>Lysobacterales</taxon>
        <taxon>Lysobacteraceae</taxon>
        <taxon>Noviluteimonas</taxon>
    </lineage>
</organism>
<comment type="subunit">
    <text evidence="10">The Tol-Pal system is composed of five core proteins: the inner membrane proteins TolA, TolQ and TolR, the periplasmic protein TolB and the outer membrane protein Pal. They form a network linking the inner and outer membranes and the peptidoglycan layer.</text>
</comment>
<keyword evidence="3 10" id="KW-1003">Cell membrane</keyword>
<proteinExistence type="inferred from homology"/>
<sequence length="148" mass="16385">MTAMTSRRHRKRKLKAEINVVPYIDVMLVLLIIFMVTAPLLNLGVDIELPQSNARPVEQKQEPVVISMNSKGDLWLKLEGAENEATSLDQLVVKVGAFVRNNKDVPVYVAADNDVAYQKVYDVLTALQTRANVPRAGLMSQPTGAVNK</sequence>
<dbReference type="PANTHER" id="PTHR30558">
    <property type="entry name" value="EXBD MEMBRANE COMPONENT OF PMF-DRIVEN MACROMOLECULE IMPORT SYSTEM"/>
    <property type="match status" value="1"/>
</dbReference>
<evidence type="ECO:0000313" key="12">
    <source>
        <dbReference type="Proteomes" id="UP000030518"/>
    </source>
</evidence>
<evidence type="ECO:0000256" key="6">
    <source>
        <dbReference type="ARBA" id="ARBA00022692"/>
    </source>
</evidence>
<reference evidence="11 12" key="1">
    <citation type="submission" date="2014-09" db="EMBL/GenBank/DDBJ databases">
        <title>Genome sequences of Lysobacter dokdonensis DS-58.</title>
        <authorList>
            <person name="Kim J.F."/>
            <person name="Kwak M.-J."/>
        </authorList>
    </citation>
    <scope>NUCLEOTIDE SEQUENCE [LARGE SCALE GENOMIC DNA]</scope>
    <source>
        <strain evidence="11 12">DS-58</strain>
    </source>
</reference>
<dbReference type="OrthoDB" id="9798629at2"/>
<dbReference type="GO" id="GO:0051301">
    <property type="term" value="P:cell division"/>
    <property type="evidence" value="ECO:0007669"/>
    <property type="project" value="UniProtKB-UniRule"/>
</dbReference>
<dbReference type="RefSeq" id="WP_036169311.1">
    <property type="nucleotide sequence ID" value="NZ_JRKJ01000016.1"/>
</dbReference>
<dbReference type="GO" id="GO:0005886">
    <property type="term" value="C:plasma membrane"/>
    <property type="evidence" value="ECO:0007669"/>
    <property type="project" value="UniProtKB-SubCell"/>
</dbReference>
<dbReference type="EMBL" id="JRKJ01000016">
    <property type="protein sequence ID" value="KGQ18811.1"/>
    <property type="molecule type" value="Genomic_DNA"/>
</dbReference>
<keyword evidence="6 10" id="KW-0812">Transmembrane</keyword>
<evidence type="ECO:0000256" key="9">
    <source>
        <dbReference type="ARBA" id="ARBA00023306"/>
    </source>
</evidence>
<dbReference type="AlphaFoldDB" id="A0A0A2WF34"/>
<keyword evidence="12" id="KW-1185">Reference proteome</keyword>
<comment type="similarity">
    <text evidence="2 10">Belongs to the ExbD/TolR family.</text>
</comment>
<comment type="subcellular location">
    <subcellularLocation>
        <location evidence="10">Cell inner membrane</location>
        <topology evidence="10">Single-pass membrane protein</topology>
    </subcellularLocation>
    <subcellularLocation>
        <location evidence="1">Cell membrane</location>
        <topology evidence="1">Single-pass membrane protein</topology>
    </subcellularLocation>
</comment>
<dbReference type="Pfam" id="PF02472">
    <property type="entry name" value="ExbD"/>
    <property type="match status" value="1"/>
</dbReference>
<evidence type="ECO:0000256" key="4">
    <source>
        <dbReference type="ARBA" id="ARBA00022519"/>
    </source>
</evidence>
<evidence type="ECO:0000256" key="3">
    <source>
        <dbReference type="ARBA" id="ARBA00022475"/>
    </source>
</evidence>
<dbReference type="Proteomes" id="UP000030518">
    <property type="component" value="Unassembled WGS sequence"/>
</dbReference>
<dbReference type="GO" id="GO:0015031">
    <property type="term" value="P:protein transport"/>
    <property type="evidence" value="ECO:0007669"/>
    <property type="project" value="InterPro"/>
</dbReference>
<dbReference type="STRING" id="1300345.LF41_345"/>
<keyword evidence="7 10" id="KW-1133">Transmembrane helix</keyword>
<evidence type="ECO:0000256" key="5">
    <source>
        <dbReference type="ARBA" id="ARBA00022618"/>
    </source>
</evidence>
<keyword evidence="9 10" id="KW-0131">Cell cycle</keyword>